<dbReference type="GO" id="GO:0046580">
    <property type="term" value="P:negative regulation of Ras protein signal transduction"/>
    <property type="evidence" value="ECO:0007669"/>
    <property type="project" value="TreeGrafter"/>
</dbReference>
<dbReference type="GO" id="GO:0048513">
    <property type="term" value="P:animal organ development"/>
    <property type="evidence" value="ECO:0007669"/>
    <property type="project" value="TreeGrafter"/>
</dbReference>
<dbReference type="Pfam" id="PF05210">
    <property type="entry name" value="Sprouty"/>
    <property type="match status" value="1"/>
</dbReference>
<dbReference type="Proteomes" id="UP001152622">
    <property type="component" value="Chromosome 12"/>
</dbReference>
<organism evidence="3 4">
    <name type="scientific">Synaphobranchus kaupii</name>
    <name type="common">Kaup's arrowtooth eel</name>
    <dbReference type="NCBI Taxonomy" id="118154"/>
    <lineage>
        <taxon>Eukaryota</taxon>
        <taxon>Metazoa</taxon>
        <taxon>Chordata</taxon>
        <taxon>Craniata</taxon>
        <taxon>Vertebrata</taxon>
        <taxon>Euteleostomi</taxon>
        <taxon>Actinopterygii</taxon>
        <taxon>Neopterygii</taxon>
        <taxon>Teleostei</taxon>
        <taxon>Anguilliformes</taxon>
        <taxon>Synaphobranchidae</taxon>
        <taxon>Synaphobranchus</taxon>
    </lineage>
</organism>
<dbReference type="PANTHER" id="PTHR12365:SF9">
    <property type="entry name" value="PROTEIN SPROUTY HOMOLOG 3"/>
    <property type="match status" value="1"/>
</dbReference>
<dbReference type="InterPro" id="IPR007875">
    <property type="entry name" value="Sprouty"/>
</dbReference>
<dbReference type="GO" id="GO:0016020">
    <property type="term" value="C:membrane"/>
    <property type="evidence" value="ECO:0007669"/>
    <property type="project" value="InterPro"/>
</dbReference>
<dbReference type="PROSITE" id="PS51227">
    <property type="entry name" value="SPR"/>
    <property type="match status" value="1"/>
</dbReference>
<comment type="caution">
    <text evidence="3">The sequence shown here is derived from an EMBL/GenBank/DDBJ whole genome shotgun (WGS) entry which is preliminary data.</text>
</comment>
<evidence type="ECO:0000256" key="1">
    <source>
        <dbReference type="ARBA" id="ARBA00010964"/>
    </source>
</evidence>
<evidence type="ECO:0008006" key="5">
    <source>
        <dbReference type="Google" id="ProtNLM"/>
    </source>
</evidence>
<dbReference type="GO" id="GO:0005829">
    <property type="term" value="C:cytosol"/>
    <property type="evidence" value="ECO:0007669"/>
    <property type="project" value="TreeGrafter"/>
</dbReference>
<dbReference type="OrthoDB" id="10038884at2759"/>
<keyword evidence="4" id="KW-1185">Reference proteome</keyword>
<accession>A0A9Q1EWB7</accession>
<dbReference type="EMBL" id="JAINUF010000012">
    <property type="protein sequence ID" value="KAJ8346186.1"/>
    <property type="molecule type" value="Genomic_DNA"/>
</dbReference>
<reference evidence="3" key="1">
    <citation type="journal article" date="2023" name="Science">
        <title>Genome structures resolve the early diversification of teleost fishes.</title>
        <authorList>
            <person name="Parey E."/>
            <person name="Louis A."/>
            <person name="Montfort J."/>
            <person name="Bouchez O."/>
            <person name="Roques C."/>
            <person name="Iampietro C."/>
            <person name="Lluch J."/>
            <person name="Castinel A."/>
            <person name="Donnadieu C."/>
            <person name="Desvignes T."/>
            <person name="Floi Bucao C."/>
            <person name="Jouanno E."/>
            <person name="Wen M."/>
            <person name="Mejri S."/>
            <person name="Dirks R."/>
            <person name="Jansen H."/>
            <person name="Henkel C."/>
            <person name="Chen W.J."/>
            <person name="Zahm M."/>
            <person name="Cabau C."/>
            <person name="Klopp C."/>
            <person name="Thompson A.W."/>
            <person name="Robinson-Rechavi M."/>
            <person name="Braasch I."/>
            <person name="Lecointre G."/>
            <person name="Bobe J."/>
            <person name="Postlethwait J.H."/>
            <person name="Berthelot C."/>
            <person name="Roest Crollius H."/>
            <person name="Guiguen Y."/>
        </authorList>
    </citation>
    <scope>NUCLEOTIDE SEQUENCE</scope>
    <source>
        <strain evidence="3">WJC10195</strain>
    </source>
</reference>
<dbReference type="GO" id="GO:0040037">
    <property type="term" value="P:negative regulation of fibroblast growth factor receptor signaling pathway"/>
    <property type="evidence" value="ECO:0007669"/>
    <property type="project" value="TreeGrafter"/>
</dbReference>
<dbReference type="PANTHER" id="PTHR12365">
    <property type="entry name" value="SPROUTY"/>
    <property type="match status" value="1"/>
</dbReference>
<dbReference type="AlphaFoldDB" id="A0A9Q1EWB7"/>
<comment type="similarity">
    <text evidence="1">Belongs to the sprouty family.</text>
</comment>
<evidence type="ECO:0000313" key="4">
    <source>
        <dbReference type="Proteomes" id="UP001152622"/>
    </source>
</evidence>
<feature type="region of interest" description="Disordered" evidence="2">
    <location>
        <begin position="62"/>
        <end position="90"/>
    </location>
</feature>
<feature type="compositionally biased region" description="Low complexity" evidence="2">
    <location>
        <begin position="78"/>
        <end position="90"/>
    </location>
</feature>
<dbReference type="InterPro" id="IPR051192">
    <property type="entry name" value="Sprouty_domain"/>
</dbReference>
<proteinExistence type="inferred from homology"/>
<gene>
    <name evidence="3" type="ORF">SKAU_G00303790</name>
</gene>
<evidence type="ECO:0000256" key="2">
    <source>
        <dbReference type="SAM" id="MobiDB-lite"/>
    </source>
</evidence>
<protein>
    <recommendedName>
        <fullName evidence="5">Sprouty RTK signaling antagonist 3</fullName>
    </recommendedName>
</protein>
<evidence type="ECO:0000313" key="3">
    <source>
        <dbReference type="EMBL" id="KAJ8346186.1"/>
    </source>
</evidence>
<name>A0A9Q1EWB7_SYNKA</name>
<sequence length="240" mass="25946">MDLVPPRGAEPVGLDLQQVPVLSIDQIRAIRASNDYVERPAGPEPAAQPGLFFVPDERRRGQIPRSQSLHQHAHLAHLSHSSTVSSMSRSSTASDQRLLASLTPSRSSLAAVRSQPKAELKPDALGKRLAEAGQAGRHLLICERCGRCKCQECGAPRSLPSCWLCRQRCLCSAEAAVENGTCLCCVKGLFYHCQADDEDDCADRPCSCRPAHLCSRWAAMALLSLCLPCLCCYPAPPSCA</sequence>